<dbReference type="GO" id="GO:0005886">
    <property type="term" value="C:plasma membrane"/>
    <property type="evidence" value="ECO:0007669"/>
    <property type="project" value="TreeGrafter"/>
</dbReference>
<dbReference type="Gene3D" id="6.10.340.10">
    <property type="match status" value="1"/>
</dbReference>
<evidence type="ECO:0000256" key="8">
    <source>
        <dbReference type="ARBA" id="ARBA00022989"/>
    </source>
</evidence>
<feature type="domain" description="Histidine kinase" evidence="12">
    <location>
        <begin position="217"/>
        <end position="422"/>
    </location>
</feature>
<dbReference type="CDD" id="cd06225">
    <property type="entry name" value="HAMP"/>
    <property type="match status" value="1"/>
</dbReference>
<dbReference type="SUPFAM" id="SSF55874">
    <property type="entry name" value="ATPase domain of HSP90 chaperone/DNA topoisomerase II/histidine kinase"/>
    <property type="match status" value="1"/>
</dbReference>
<evidence type="ECO:0000313" key="15">
    <source>
        <dbReference type="Proteomes" id="UP000254069"/>
    </source>
</evidence>
<name>A0A379ZDS7_9GAMM</name>
<comment type="catalytic activity">
    <reaction evidence="1">
        <text>ATP + protein L-histidine = ADP + protein N-phospho-L-histidine.</text>
        <dbReference type="EC" id="2.7.13.3"/>
    </reaction>
</comment>
<keyword evidence="5 14" id="KW-0808">Transferase</keyword>
<proteinExistence type="predicted"/>
<dbReference type="Pfam" id="PF00672">
    <property type="entry name" value="HAMP"/>
    <property type="match status" value="1"/>
</dbReference>
<evidence type="ECO:0000259" key="13">
    <source>
        <dbReference type="PROSITE" id="PS50885"/>
    </source>
</evidence>
<dbReference type="Pfam" id="PF02518">
    <property type="entry name" value="HATPase_c"/>
    <property type="match status" value="1"/>
</dbReference>
<evidence type="ECO:0000256" key="3">
    <source>
        <dbReference type="ARBA" id="ARBA00012438"/>
    </source>
</evidence>
<dbReference type="CDD" id="cd00082">
    <property type="entry name" value="HisKA"/>
    <property type="match status" value="1"/>
</dbReference>
<dbReference type="InterPro" id="IPR003660">
    <property type="entry name" value="HAMP_dom"/>
</dbReference>
<evidence type="ECO:0000256" key="10">
    <source>
        <dbReference type="ARBA" id="ARBA00023136"/>
    </source>
</evidence>
<reference evidence="14 15" key="1">
    <citation type="submission" date="2018-06" db="EMBL/GenBank/DDBJ databases">
        <authorList>
            <consortium name="Pathogen Informatics"/>
            <person name="Doyle S."/>
        </authorList>
    </citation>
    <scope>NUCLEOTIDE SEQUENCE [LARGE SCALE GENOMIC DNA]</scope>
    <source>
        <strain evidence="14 15">NCTC10738</strain>
    </source>
</reference>
<dbReference type="InterPro" id="IPR050428">
    <property type="entry name" value="TCS_sensor_his_kinase"/>
</dbReference>
<feature type="domain" description="HAMP" evidence="13">
    <location>
        <begin position="156"/>
        <end position="209"/>
    </location>
</feature>
<dbReference type="Pfam" id="PF00512">
    <property type="entry name" value="HisKA"/>
    <property type="match status" value="1"/>
</dbReference>
<evidence type="ECO:0000256" key="2">
    <source>
        <dbReference type="ARBA" id="ARBA00004370"/>
    </source>
</evidence>
<evidence type="ECO:0000256" key="7">
    <source>
        <dbReference type="ARBA" id="ARBA00022777"/>
    </source>
</evidence>
<dbReference type="PRINTS" id="PR00344">
    <property type="entry name" value="BCTRLSENSOR"/>
</dbReference>
<evidence type="ECO:0000256" key="9">
    <source>
        <dbReference type="ARBA" id="ARBA00023012"/>
    </source>
</evidence>
<dbReference type="InterPro" id="IPR005467">
    <property type="entry name" value="His_kinase_dom"/>
</dbReference>
<dbReference type="PROSITE" id="PS50885">
    <property type="entry name" value="HAMP"/>
    <property type="match status" value="1"/>
</dbReference>
<evidence type="ECO:0000313" key="14">
    <source>
        <dbReference type="EMBL" id="SUI59074.1"/>
    </source>
</evidence>
<dbReference type="InterPro" id="IPR003661">
    <property type="entry name" value="HisK_dim/P_dom"/>
</dbReference>
<dbReference type="EC" id="2.7.13.3" evidence="3"/>
<dbReference type="Gene3D" id="1.10.287.130">
    <property type="match status" value="1"/>
</dbReference>
<dbReference type="SMART" id="SM00304">
    <property type="entry name" value="HAMP"/>
    <property type="match status" value="1"/>
</dbReference>
<dbReference type="InterPro" id="IPR036890">
    <property type="entry name" value="HATPase_C_sf"/>
</dbReference>
<evidence type="ECO:0000256" key="6">
    <source>
        <dbReference type="ARBA" id="ARBA00022692"/>
    </source>
</evidence>
<evidence type="ECO:0000256" key="1">
    <source>
        <dbReference type="ARBA" id="ARBA00000085"/>
    </source>
</evidence>
<evidence type="ECO:0000256" key="5">
    <source>
        <dbReference type="ARBA" id="ARBA00022679"/>
    </source>
</evidence>
<dbReference type="EMBL" id="UGYO01000001">
    <property type="protein sequence ID" value="SUI59074.1"/>
    <property type="molecule type" value="Genomic_DNA"/>
</dbReference>
<dbReference type="SMART" id="SM00388">
    <property type="entry name" value="HisKA"/>
    <property type="match status" value="1"/>
</dbReference>
<evidence type="ECO:0000259" key="12">
    <source>
        <dbReference type="PROSITE" id="PS50109"/>
    </source>
</evidence>
<keyword evidence="8 11" id="KW-1133">Transmembrane helix</keyword>
<organism evidence="14 15">
    <name type="scientific">Shewanella algae</name>
    <dbReference type="NCBI Taxonomy" id="38313"/>
    <lineage>
        <taxon>Bacteria</taxon>
        <taxon>Pseudomonadati</taxon>
        <taxon>Pseudomonadota</taxon>
        <taxon>Gammaproteobacteria</taxon>
        <taxon>Alteromonadales</taxon>
        <taxon>Shewanellaceae</taxon>
        <taxon>Shewanella</taxon>
    </lineage>
</organism>
<dbReference type="PROSITE" id="PS50109">
    <property type="entry name" value="HIS_KIN"/>
    <property type="match status" value="1"/>
</dbReference>
<dbReference type="PANTHER" id="PTHR45436:SF8">
    <property type="entry name" value="HISTIDINE KINASE"/>
    <property type="match status" value="1"/>
</dbReference>
<dbReference type="InterPro" id="IPR003594">
    <property type="entry name" value="HATPase_dom"/>
</dbReference>
<keyword evidence="15" id="KW-1185">Reference proteome</keyword>
<keyword evidence="9" id="KW-0902">Two-component regulatory system</keyword>
<evidence type="ECO:0000256" key="11">
    <source>
        <dbReference type="SAM" id="Phobius"/>
    </source>
</evidence>
<gene>
    <name evidence="14" type="primary">cusS</name>
    <name evidence="14" type="ORF">NCTC10738_01477</name>
</gene>
<dbReference type="AlphaFoldDB" id="A0A379ZDS7"/>
<comment type="subcellular location">
    <subcellularLocation>
        <location evidence="2">Membrane</location>
    </subcellularLocation>
</comment>
<sequence length="422" mass="47113">MLVTLIIGALLFALYQQLVTEQQSQVEKHLASEAQRYQQLALSVDQRSFAAQIRAADPQTALIAWQGSPDMVGALTFMPDNMPLLPRTRDFPILTGGPDKLHILTGGVVMTRYGPVLIATRTDHLATLIEKFLSAAATAVMLTVVLTLAMGYLFSKALLRRLVQYNRLSERIERGYYNTRLPVSRNSDEFDMLARQFNRVLDTLEHNLTAVRGVTDNIAHDLRTPLSHLRIGLEQLPQYPAEEIPERSAILIEKLDHCLATFNAMLSLTRIEEGQQKLELESFSLQQMCTDLLDMADVLAEAEGQQLKLETSEDCHITGDKHLLFQALFNLVDNAIRYAGEGACIAISQQANQVIISDNGPGIPEAERERVFERLVRLDPSRHQQGTGLGLSMVKAILSRHNASISLEDNHPGLRVRVTFQV</sequence>
<feature type="transmembrane region" description="Helical" evidence="11">
    <location>
        <begin position="132"/>
        <end position="154"/>
    </location>
</feature>
<keyword evidence="10 11" id="KW-0472">Membrane</keyword>
<keyword evidence="4" id="KW-0597">Phosphoprotein</keyword>
<dbReference type="Proteomes" id="UP000254069">
    <property type="component" value="Unassembled WGS sequence"/>
</dbReference>
<dbReference type="InterPro" id="IPR036097">
    <property type="entry name" value="HisK_dim/P_sf"/>
</dbReference>
<keyword evidence="7 14" id="KW-0418">Kinase</keyword>
<accession>A0A379ZDS7</accession>
<evidence type="ECO:0000256" key="4">
    <source>
        <dbReference type="ARBA" id="ARBA00022553"/>
    </source>
</evidence>
<keyword evidence="6 11" id="KW-0812">Transmembrane</keyword>
<dbReference type="SMART" id="SM00387">
    <property type="entry name" value="HATPase_c"/>
    <property type="match status" value="1"/>
</dbReference>
<dbReference type="GO" id="GO:0000155">
    <property type="term" value="F:phosphorelay sensor kinase activity"/>
    <property type="evidence" value="ECO:0007669"/>
    <property type="project" value="InterPro"/>
</dbReference>
<dbReference type="SUPFAM" id="SSF158472">
    <property type="entry name" value="HAMP domain-like"/>
    <property type="match status" value="1"/>
</dbReference>
<dbReference type="InterPro" id="IPR004358">
    <property type="entry name" value="Sig_transdc_His_kin-like_C"/>
</dbReference>
<dbReference type="SUPFAM" id="SSF47384">
    <property type="entry name" value="Homodimeric domain of signal transducing histidine kinase"/>
    <property type="match status" value="1"/>
</dbReference>
<dbReference type="Gene3D" id="3.30.565.10">
    <property type="entry name" value="Histidine kinase-like ATPase, C-terminal domain"/>
    <property type="match status" value="1"/>
</dbReference>
<protein>
    <recommendedName>
        <fullName evidence="3">histidine kinase</fullName>
        <ecNumber evidence="3">2.7.13.3</ecNumber>
    </recommendedName>
</protein>
<dbReference type="PANTHER" id="PTHR45436">
    <property type="entry name" value="SENSOR HISTIDINE KINASE YKOH"/>
    <property type="match status" value="1"/>
</dbReference>